<dbReference type="SUPFAM" id="SSF52540">
    <property type="entry name" value="P-loop containing nucleoside triphosphate hydrolases"/>
    <property type="match status" value="1"/>
</dbReference>
<evidence type="ECO:0000313" key="9">
    <source>
        <dbReference type="EMBL" id="QEG22648.1"/>
    </source>
</evidence>
<dbReference type="AlphaFoldDB" id="A0A5B9P8N0"/>
<comment type="function">
    <text evidence="5">Zinc chaperone that directly transfers zinc cofactor to target proteins, thereby activating them. Zinc is transferred from the CXCC motif in the GTPase domain to the zinc binding site in target proteins in a process requiring GTP hydrolysis.</text>
</comment>
<dbReference type="CDD" id="cd03112">
    <property type="entry name" value="CobW-like"/>
    <property type="match status" value="1"/>
</dbReference>
<name>A0A5B9P8N0_9BACT</name>
<dbReference type="Gene3D" id="3.30.1220.10">
    <property type="entry name" value="CobW-like, C-terminal domain"/>
    <property type="match status" value="1"/>
</dbReference>
<protein>
    <submittedName>
        <fullName evidence="9">Metal chaperone YciC</fullName>
    </submittedName>
</protein>
<dbReference type="Gene3D" id="3.40.50.300">
    <property type="entry name" value="P-loop containing nucleotide triphosphate hydrolases"/>
    <property type="match status" value="1"/>
</dbReference>
<evidence type="ECO:0000256" key="5">
    <source>
        <dbReference type="ARBA" id="ARBA00045658"/>
    </source>
</evidence>
<dbReference type="InterPro" id="IPR027417">
    <property type="entry name" value="P-loop_NTPase"/>
</dbReference>
<evidence type="ECO:0000256" key="2">
    <source>
        <dbReference type="ARBA" id="ARBA00022801"/>
    </source>
</evidence>
<accession>A0A5B9P8N0</accession>
<dbReference type="Pfam" id="PF07683">
    <property type="entry name" value="CobW_C"/>
    <property type="match status" value="1"/>
</dbReference>
<dbReference type="RefSeq" id="WP_075084610.1">
    <property type="nucleotide sequence ID" value="NZ_CP042912.1"/>
</dbReference>
<evidence type="ECO:0000256" key="4">
    <source>
        <dbReference type="ARBA" id="ARBA00034320"/>
    </source>
</evidence>
<keyword evidence="3" id="KW-0143">Chaperone</keyword>
<dbReference type="Proteomes" id="UP000322214">
    <property type="component" value="Chromosome"/>
</dbReference>
<gene>
    <name evidence="9" type="primary">yciC_2</name>
    <name evidence="9" type="ORF">MFFC18_25310</name>
</gene>
<dbReference type="GO" id="GO:0000166">
    <property type="term" value="F:nucleotide binding"/>
    <property type="evidence" value="ECO:0007669"/>
    <property type="project" value="UniProtKB-KW"/>
</dbReference>
<feature type="domain" description="CobW C-terminal" evidence="8">
    <location>
        <begin position="267"/>
        <end position="387"/>
    </location>
</feature>
<proteinExistence type="inferred from homology"/>
<evidence type="ECO:0000256" key="1">
    <source>
        <dbReference type="ARBA" id="ARBA00022741"/>
    </source>
</evidence>
<dbReference type="InterPro" id="IPR011629">
    <property type="entry name" value="CobW-like_C"/>
</dbReference>
<evidence type="ECO:0000256" key="3">
    <source>
        <dbReference type="ARBA" id="ARBA00023186"/>
    </source>
</evidence>
<comment type="catalytic activity">
    <reaction evidence="6">
        <text>GTP + H2O = GDP + phosphate + H(+)</text>
        <dbReference type="Rhea" id="RHEA:19669"/>
        <dbReference type="ChEBI" id="CHEBI:15377"/>
        <dbReference type="ChEBI" id="CHEBI:15378"/>
        <dbReference type="ChEBI" id="CHEBI:37565"/>
        <dbReference type="ChEBI" id="CHEBI:43474"/>
        <dbReference type="ChEBI" id="CHEBI:58189"/>
    </reaction>
    <physiologicalReaction direction="left-to-right" evidence="6">
        <dbReference type="Rhea" id="RHEA:19670"/>
    </physiologicalReaction>
</comment>
<dbReference type="PANTHER" id="PTHR43603">
    <property type="entry name" value="COBW DOMAIN-CONTAINING PROTEIN DDB_G0274527"/>
    <property type="match status" value="1"/>
</dbReference>
<evidence type="ECO:0000259" key="8">
    <source>
        <dbReference type="SMART" id="SM00833"/>
    </source>
</evidence>
<sequence>MNFQLNPETFSKKLPVTVLSGFLGAGKTTLLNHILSNREGLKVAVIVNDMSEVNIDAALVRDGNAQLSRTEEQLVEMSNGCICCTLREDLLIEVKKLAQENRFDYLLVESTGISEPMPVAETFTFEDEDGECLSDVAELDTMVTVVDAANFLRDFGSWDDLNDRRMGLSEEDDRNIVDLLVDQVEFANVIMVNKTDLVTPEQTGLIKKIISQLNSSAIVLESTKSEVPLEKVLGTGRFKLDAAQEMSSDWLAIPRGEEETETEEYGISNFVFRSDRPFHPQRLWDAVGDDMEAGLFQNVLRSKGIAWIASRHDWAYNWSQAGCSVLLEPAGFWWASAPKESWPEEEEVIAEIKDRMIHEYGDRQQELVFIGQNLDQEHVTRLLNGCLLTDEEYELGPGSWEHFNDPMPPIEFDEEDYSQGEYTNDS</sequence>
<dbReference type="EMBL" id="CP042912">
    <property type="protein sequence ID" value="QEG22648.1"/>
    <property type="molecule type" value="Genomic_DNA"/>
</dbReference>
<evidence type="ECO:0000256" key="7">
    <source>
        <dbReference type="SAM" id="MobiDB-lite"/>
    </source>
</evidence>
<reference evidence="9 10" key="1">
    <citation type="submission" date="2019-08" db="EMBL/GenBank/DDBJ databases">
        <title>Deep-cultivation of Planctomycetes and their phenomic and genomic characterization uncovers novel biology.</title>
        <authorList>
            <person name="Wiegand S."/>
            <person name="Jogler M."/>
            <person name="Boedeker C."/>
            <person name="Pinto D."/>
            <person name="Vollmers J."/>
            <person name="Rivas-Marin E."/>
            <person name="Kohn T."/>
            <person name="Peeters S.H."/>
            <person name="Heuer A."/>
            <person name="Rast P."/>
            <person name="Oberbeckmann S."/>
            <person name="Bunk B."/>
            <person name="Jeske O."/>
            <person name="Meyerdierks A."/>
            <person name="Storesund J.E."/>
            <person name="Kallscheuer N."/>
            <person name="Luecker S."/>
            <person name="Lage O.M."/>
            <person name="Pohl T."/>
            <person name="Merkel B.J."/>
            <person name="Hornburger P."/>
            <person name="Mueller R.-W."/>
            <person name="Bruemmer F."/>
            <person name="Labrenz M."/>
            <person name="Spormann A.M."/>
            <person name="Op den Camp H."/>
            <person name="Overmann J."/>
            <person name="Amann R."/>
            <person name="Jetten M.S.M."/>
            <person name="Mascher T."/>
            <person name="Medema M.H."/>
            <person name="Devos D.P."/>
            <person name="Kaster A.-K."/>
            <person name="Ovreas L."/>
            <person name="Rohde M."/>
            <person name="Galperin M.Y."/>
            <person name="Jogler C."/>
        </authorList>
    </citation>
    <scope>NUCLEOTIDE SEQUENCE [LARGE SCALE GENOMIC DNA]</scope>
    <source>
        <strain evidence="9 10">FC18</strain>
    </source>
</reference>
<keyword evidence="1" id="KW-0547">Nucleotide-binding</keyword>
<feature type="region of interest" description="Disordered" evidence="7">
    <location>
        <begin position="404"/>
        <end position="426"/>
    </location>
</feature>
<dbReference type="STRING" id="980251.GCA_001642875_02160"/>
<keyword evidence="2" id="KW-0378">Hydrolase</keyword>
<dbReference type="SMART" id="SM00833">
    <property type="entry name" value="CobW_C"/>
    <property type="match status" value="1"/>
</dbReference>
<dbReference type="PANTHER" id="PTHR43603:SF1">
    <property type="entry name" value="ZINC-REGULATED GTPASE METALLOPROTEIN ACTIVATOR 1"/>
    <property type="match status" value="1"/>
</dbReference>
<comment type="similarity">
    <text evidence="4">Belongs to the SIMIBI class G3E GTPase family. ZNG1 subfamily.</text>
</comment>
<evidence type="ECO:0000256" key="6">
    <source>
        <dbReference type="ARBA" id="ARBA00049117"/>
    </source>
</evidence>
<dbReference type="KEGG" id="mff:MFFC18_25310"/>
<keyword evidence="10" id="KW-1185">Reference proteome</keyword>
<dbReference type="GO" id="GO:0016787">
    <property type="term" value="F:hydrolase activity"/>
    <property type="evidence" value="ECO:0007669"/>
    <property type="project" value="UniProtKB-KW"/>
</dbReference>
<dbReference type="InterPro" id="IPR036627">
    <property type="entry name" value="CobW-likC_sf"/>
</dbReference>
<dbReference type="InterPro" id="IPR051927">
    <property type="entry name" value="Zn_Chap_cDPG_Synth"/>
</dbReference>
<organism evidence="9 10">
    <name type="scientific">Mariniblastus fucicola</name>
    <dbReference type="NCBI Taxonomy" id="980251"/>
    <lineage>
        <taxon>Bacteria</taxon>
        <taxon>Pseudomonadati</taxon>
        <taxon>Planctomycetota</taxon>
        <taxon>Planctomycetia</taxon>
        <taxon>Pirellulales</taxon>
        <taxon>Pirellulaceae</taxon>
        <taxon>Mariniblastus</taxon>
    </lineage>
</organism>
<dbReference type="InterPro" id="IPR003495">
    <property type="entry name" value="CobW/HypB/UreG_nucleotide-bd"/>
</dbReference>
<dbReference type="Pfam" id="PF02492">
    <property type="entry name" value="cobW"/>
    <property type="match status" value="1"/>
</dbReference>
<dbReference type="OrthoDB" id="9808822at2"/>
<evidence type="ECO:0000313" key="10">
    <source>
        <dbReference type="Proteomes" id="UP000322214"/>
    </source>
</evidence>